<dbReference type="EMBL" id="KE346037">
    <property type="protein sequence ID" value="EXC24909.1"/>
    <property type="molecule type" value="Genomic_DNA"/>
</dbReference>
<keyword evidence="2" id="KW-1185">Reference proteome</keyword>
<dbReference type="Proteomes" id="UP000030645">
    <property type="component" value="Unassembled WGS sequence"/>
</dbReference>
<dbReference type="AlphaFoldDB" id="W9SEB3"/>
<organism evidence="1 2">
    <name type="scientific">Morus notabilis</name>
    <dbReference type="NCBI Taxonomy" id="981085"/>
    <lineage>
        <taxon>Eukaryota</taxon>
        <taxon>Viridiplantae</taxon>
        <taxon>Streptophyta</taxon>
        <taxon>Embryophyta</taxon>
        <taxon>Tracheophyta</taxon>
        <taxon>Spermatophyta</taxon>
        <taxon>Magnoliopsida</taxon>
        <taxon>eudicotyledons</taxon>
        <taxon>Gunneridae</taxon>
        <taxon>Pentapetalae</taxon>
        <taxon>rosids</taxon>
        <taxon>fabids</taxon>
        <taxon>Rosales</taxon>
        <taxon>Moraceae</taxon>
        <taxon>Moreae</taxon>
        <taxon>Morus</taxon>
    </lineage>
</organism>
<proteinExistence type="predicted"/>
<evidence type="ECO:0000313" key="2">
    <source>
        <dbReference type="Proteomes" id="UP000030645"/>
    </source>
</evidence>
<accession>W9SEB3</accession>
<reference evidence="2" key="1">
    <citation type="submission" date="2013-01" db="EMBL/GenBank/DDBJ databases">
        <title>Draft Genome Sequence of a Mulberry Tree, Morus notabilis C.K. Schneid.</title>
        <authorList>
            <person name="He N."/>
            <person name="Zhao S."/>
        </authorList>
    </citation>
    <scope>NUCLEOTIDE SEQUENCE</scope>
</reference>
<gene>
    <name evidence="1" type="ORF">L484_011775</name>
</gene>
<protein>
    <submittedName>
        <fullName evidence="1">Uncharacterized protein</fullName>
    </submittedName>
</protein>
<evidence type="ECO:0000313" key="1">
    <source>
        <dbReference type="EMBL" id="EXC24909.1"/>
    </source>
</evidence>
<sequence length="81" mass="9473">MGTNHKIHDILSFIILSRYSITHHRRATPPTTDPPLQLRRHHRTLVPPHHEPKAVTHPSVYIPSCHYSTIVVAYNKWVKIR</sequence>
<name>W9SEB3_9ROSA</name>